<dbReference type="GO" id="GO:0009425">
    <property type="term" value="C:bacterial-type flagellum basal body"/>
    <property type="evidence" value="ECO:0007669"/>
    <property type="project" value="UniProtKB-SubCell"/>
</dbReference>
<sequence length="125" mass="13423">MDKISVIQLQQEMLDKMASAQSIASNPLSVKSVETNAYQSVGKVAESSVAENSLQFGKALKGVIDTVNDYQAHASEKITAVELGQSDDLLGATIASQKASLSFDALMQVRNKMVSNFESIIKMPI</sequence>
<comment type="caution">
    <text evidence="6">The sequence shown here is derived from an EMBL/GenBank/DDBJ whole genome shotgun (WGS) entry which is preliminary data.</text>
</comment>
<keyword evidence="6" id="KW-0969">Cilium</keyword>
<dbReference type="OrthoDB" id="8909229at2"/>
<proteinExistence type="inferred from homology"/>
<comment type="subcellular location">
    <subcellularLocation>
        <location evidence="1 5">Bacterial flagellum basal body</location>
    </subcellularLocation>
</comment>
<protein>
    <recommendedName>
        <fullName evidence="3 5">Flagellar hook-basal body complex protein FliE</fullName>
    </recommendedName>
</protein>
<evidence type="ECO:0000256" key="5">
    <source>
        <dbReference type="HAMAP-Rule" id="MF_00724"/>
    </source>
</evidence>
<dbReference type="PRINTS" id="PR01006">
    <property type="entry name" value="FLGHOOKFLIE"/>
</dbReference>
<dbReference type="PANTHER" id="PTHR34653:SF1">
    <property type="entry name" value="FLAGELLAR HOOK-BASAL BODY COMPLEX PROTEIN FLIE"/>
    <property type="match status" value="1"/>
</dbReference>
<evidence type="ECO:0000256" key="2">
    <source>
        <dbReference type="ARBA" id="ARBA00009272"/>
    </source>
</evidence>
<reference evidence="6 7" key="1">
    <citation type="submission" date="2014-09" db="EMBL/GenBank/DDBJ databases">
        <title>Vibrio maritimus JCM 19235. (C45) whole genome shotgun sequence.</title>
        <authorList>
            <person name="Sawabe T."/>
            <person name="Meirelles P."/>
            <person name="Nakanishi M."/>
            <person name="Sayaka M."/>
            <person name="Hattori M."/>
            <person name="Ohkuma M."/>
        </authorList>
    </citation>
    <scope>NUCLEOTIDE SEQUENCE [LARGE SCALE GENOMIC DNA]</scope>
    <source>
        <strain evidence="7">JCM19235</strain>
    </source>
</reference>
<name>A0A090S070_9VIBR</name>
<dbReference type="NCBIfam" id="TIGR00205">
    <property type="entry name" value="fliE"/>
    <property type="match status" value="1"/>
</dbReference>
<keyword evidence="7" id="KW-1185">Reference proteome</keyword>
<accession>A0A090S070</accession>
<dbReference type="Proteomes" id="UP000029228">
    <property type="component" value="Unassembled WGS sequence"/>
</dbReference>
<evidence type="ECO:0000313" key="7">
    <source>
        <dbReference type="Proteomes" id="UP000029228"/>
    </source>
</evidence>
<keyword evidence="4 5" id="KW-0975">Bacterial flagellum</keyword>
<keyword evidence="6" id="KW-0966">Cell projection</keyword>
<dbReference type="PANTHER" id="PTHR34653">
    <property type="match status" value="1"/>
</dbReference>
<evidence type="ECO:0000256" key="3">
    <source>
        <dbReference type="ARBA" id="ARBA00018024"/>
    </source>
</evidence>
<dbReference type="HAMAP" id="MF_00724">
    <property type="entry name" value="FliE"/>
    <property type="match status" value="1"/>
</dbReference>
<dbReference type="Pfam" id="PF02049">
    <property type="entry name" value="FliE"/>
    <property type="match status" value="1"/>
</dbReference>
<dbReference type="EMBL" id="BBMR01000005">
    <property type="protein sequence ID" value="GAL19899.1"/>
    <property type="molecule type" value="Genomic_DNA"/>
</dbReference>
<comment type="similarity">
    <text evidence="2 5">Belongs to the FliE family.</text>
</comment>
<dbReference type="GO" id="GO:0071973">
    <property type="term" value="P:bacterial-type flagellum-dependent cell motility"/>
    <property type="evidence" value="ECO:0007669"/>
    <property type="project" value="InterPro"/>
</dbReference>
<evidence type="ECO:0000313" key="6">
    <source>
        <dbReference type="EMBL" id="GAL19899.1"/>
    </source>
</evidence>
<evidence type="ECO:0000256" key="4">
    <source>
        <dbReference type="ARBA" id="ARBA00023143"/>
    </source>
</evidence>
<dbReference type="STRING" id="990268.JCM19235_4099"/>
<evidence type="ECO:0000256" key="1">
    <source>
        <dbReference type="ARBA" id="ARBA00004117"/>
    </source>
</evidence>
<dbReference type="GO" id="GO:0005198">
    <property type="term" value="F:structural molecule activity"/>
    <property type="evidence" value="ECO:0007669"/>
    <property type="project" value="UniProtKB-UniRule"/>
</dbReference>
<keyword evidence="6" id="KW-0282">Flagellum</keyword>
<gene>
    <name evidence="5" type="primary">fliE</name>
    <name evidence="6" type="ORF">JCM19235_4099</name>
</gene>
<dbReference type="GO" id="GO:0003774">
    <property type="term" value="F:cytoskeletal motor activity"/>
    <property type="evidence" value="ECO:0007669"/>
    <property type="project" value="InterPro"/>
</dbReference>
<organism evidence="6 7">
    <name type="scientific">Vibrio maritimus</name>
    <dbReference type="NCBI Taxonomy" id="990268"/>
    <lineage>
        <taxon>Bacteria</taxon>
        <taxon>Pseudomonadati</taxon>
        <taxon>Pseudomonadota</taxon>
        <taxon>Gammaproteobacteria</taxon>
        <taxon>Vibrionales</taxon>
        <taxon>Vibrionaceae</taxon>
        <taxon>Vibrio</taxon>
    </lineage>
</organism>
<dbReference type="InterPro" id="IPR001624">
    <property type="entry name" value="FliE"/>
</dbReference>
<dbReference type="AlphaFoldDB" id="A0A090S070"/>